<keyword evidence="4" id="KW-1185">Reference proteome</keyword>
<reference evidence="3 4" key="1">
    <citation type="submission" date="2024-01" db="EMBL/GenBank/DDBJ databases">
        <title>Multi-omics insights into the function and evolution of sodium benzoate biodegradation pathways in Benzoatithermus flavus gen. nov., sp. nov. from hot spring.</title>
        <authorList>
            <person name="Hu C.-J."/>
            <person name="Li W.-J."/>
        </authorList>
    </citation>
    <scope>NUCLEOTIDE SEQUENCE [LARGE SCALE GENOMIC DNA]</scope>
    <source>
        <strain evidence="3 4">SYSU G07066</strain>
    </source>
</reference>
<dbReference type="Pfam" id="PF07963">
    <property type="entry name" value="N_methyl"/>
    <property type="match status" value="1"/>
</dbReference>
<feature type="transmembrane region" description="Helical" evidence="2">
    <location>
        <begin position="23"/>
        <end position="45"/>
    </location>
</feature>
<evidence type="ECO:0000313" key="4">
    <source>
        <dbReference type="Proteomes" id="UP001375743"/>
    </source>
</evidence>
<dbReference type="RefSeq" id="WP_418159193.1">
    <property type="nucleotide sequence ID" value="NZ_JBBLZC010000007.1"/>
</dbReference>
<evidence type="ECO:0000313" key="3">
    <source>
        <dbReference type="EMBL" id="MEK0083350.1"/>
    </source>
</evidence>
<dbReference type="PROSITE" id="PS00409">
    <property type="entry name" value="PROKAR_NTER_METHYL"/>
    <property type="match status" value="1"/>
</dbReference>
<sequence>MVAPRCAERRHPVGAAGFTLVELLVSMVVLSLIAITMMAGFRFVFRAFDHTDTRREALEELTLGFNVLRGELERAEPLMHKVDNKDVVLFEGGPDRVRFANVAPPFLAGLPYFAYEYAVVTDGNGHRLELRRAPLDPARPDLAVVENSEPRVIVRLTRDLHFTYFGRLKEREAPQWHEEWPRMPQLPQAVRLAADEKPGWPELVVPLMIRVPWYCGTQDAPSTAGCSLSPKEKGPGGTGGEAAGDGTGGTTSSGFGSRSSGTGGSSFGSSGSSFGSGSSSFGSGGSPRFGSGGGS</sequence>
<evidence type="ECO:0000256" key="1">
    <source>
        <dbReference type="SAM" id="MobiDB-lite"/>
    </source>
</evidence>
<organism evidence="3 4">
    <name type="scientific">Benzoatithermus flavus</name>
    <dbReference type="NCBI Taxonomy" id="3108223"/>
    <lineage>
        <taxon>Bacteria</taxon>
        <taxon>Pseudomonadati</taxon>
        <taxon>Pseudomonadota</taxon>
        <taxon>Alphaproteobacteria</taxon>
        <taxon>Geminicoccales</taxon>
        <taxon>Geminicoccaceae</taxon>
        <taxon>Benzoatithermus</taxon>
    </lineage>
</organism>
<protein>
    <submittedName>
        <fullName evidence="3">Prepilin-type N-terminal cleavage/methylation domain-containing protein</fullName>
    </submittedName>
</protein>
<dbReference type="EMBL" id="JBBLZC010000007">
    <property type="protein sequence ID" value="MEK0083350.1"/>
    <property type="molecule type" value="Genomic_DNA"/>
</dbReference>
<gene>
    <name evidence="3" type="ORF">U1T56_09300</name>
</gene>
<comment type="caution">
    <text evidence="3">The sequence shown here is derived from an EMBL/GenBank/DDBJ whole genome shotgun (WGS) entry which is preliminary data.</text>
</comment>
<keyword evidence="2" id="KW-1133">Transmembrane helix</keyword>
<proteinExistence type="predicted"/>
<name>A0ABU8XQ50_9PROT</name>
<dbReference type="InterPro" id="IPR012902">
    <property type="entry name" value="N_methyl_site"/>
</dbReference>
<keyword evidence="2" id="KW-0472">Membrane</keyword>
<dbReference type="NCBIfam" id="TIGR02532">
    <property type="entry name" value="IV_pilin_GFxxxE"/>
    <property type="match status" value="1"/>
</dbReference>
<feature type="compositionally biased region" description="Low complexity" evidence="1">
    <location>
        <begin position="267"/>
        <end position="281"/>
    </location>
</feature>
<feature type="compositionally biased region" description="Gly residues" evidence="1">
    <location>
        <begin position="235"/>
        <end position="251"/>
    </location>
</feature>
<feature type="region of interest" description="Disordered" evidence="1">
    <location>
        <begin position="221"/>
        <end position="295"/>
    </location>
</feature>
<dbReference type="Proteomes" id="UP001375743">
    <property type="component" value="Unassembled WGS sequence"/>
</dbReference>
<keyword evidence="2" id="KW-0812">Transmembrane</keyword>
<evidence type="ECO:0000256" key="2">
    <source>
        <dbReference type="SAM" id="Phobius"/>
    </source>
</evidence>
<accession>A0ABU8XQ50</accession>
<feature type="compositionally biased region" description="Gly residues" evidence="1">
    <location>
        <begin position="282"/>
        <end position="295"/>
    </location>
</feature>